<accession>A0A645FI99</accession>
<comment type="caution">
    <text evidence="1">The sequence shown here is derived from an EMBL/GenBank/DDBJ whole genome shotgun (WGS) entry which is preliminary data.</text>
</comment>
<proteinExistence type="predicted"/>
<organism evidence="1">
    <name type="scientific">bioreactor metagenome</name>
    <dbReference type="NCBI Taxonomy" id="1076179"/>
    <lineage>
        <taxon>unclassified sequences</taxon>
        <taxon>metagenomes</taxon>
        <taxon>ecological metagenomes</taxon>
    </lineage>
</organism>
<name>A0A645FI99_9ZZZZ</name>
<dbReference type="SUPFAM" id="SSF53850">
    <property type="entry name" value="Periplasmic binding protein-like II"/>
    <property type="match status" value="1"/>
</dbReference>
<dbReference type="AlphaFoldDB" id="A0A645FI99"/>
<sequence length="125" mass="14840">MFRLSWKGDYPDAENFLQLFYSGNLGGANRVGYSNPEYDAMFEQYLKLPPGAERGELVRRMLETVTDAAPWIFESVPVNYHLKHCWFENFYPYDFSYGAWKYITADRRKREETRARFTPLSLDKL</sequence>
<protein>
    <submittedName>
        <fullName evidence="1">Uncharacterized protein</fullName>
    </submittedName>
</protein>
<reference evidence="1" key="1">
    <citation type="submission" date="2019-08" db="EMBL/GenBank/DDBJ databases">
        <authorList>
            <person name="Kucharzyk K."/>
            <person name="Murdoch R.W."/>
            <person name="Higgins S."/>
            <person name="Loffler F."/>
        </authorList>
    </citation>
    <scope>NUCLEOTIDE SEQUENCE</scope>
</reference>
<evidence type="ECO:0000313" key="1">
    <source>
        <dbReference type="EMBL" id="MPN14128.1"/>
    </source>
</evidence>
<gene>
    <name evidence="1" type="ORF">SDC9_161454</name>
</gene>
<dbReference type="Gene3D" id="3.40.190.10">
    <property type="entry name" value="Periplasmic binding protein-like II"/>
    <property type="match status" value="1"/>
</dbReference>
<dbReference type="Gene3D" id="3.10.105.10">
    <property type="entry name" value="Dipeptide-binding Protein, Domain 3"/>
    <property type="match status" value="1"/>
</dbReference>
<dbReference type="EMBL" id="VSSQ01060720">
    <property type="protein sequence ID" value="MPN14128.1"/>
    <property type="molecule type" value="Genomic_DNA"/>
</dbReference>